<feature type="region of interest" description="Disordered" evidence="1">
    <location>
        <begin position="1"/>
        <end position="43"/>
    </location>
</feature>
<dbReference type="KEGG" id="mbq:K668_03450"/>
<gene>
    <name evidence="2" type="ORF">K668_03450</name>
</gene>
<feature type="compositionally biased region" description="Basic and acidic residues" evidence="1">
    <location>
        <begin position="16"/>
        <end position="43"/>
    </location>
</feature>
<dbReference type="Pfam" id="PF03382">
    <property type="entry name" value="DUF285"/>
    <property type="match status" value="1"/>
</dbReference>
<dbReference type="HOGENOM" id="CLU_982878_0_0_14"/>
<dbReference type="PATRIC" id="fig|1316930.3.peg.705"/>
<evidence type="ECO:0000256" key="1">
    <source>
        <dbReference type="SAM" id="MobiDB-lite"/>
    </source>
</evidence>
<dbReference type="AlphaFoldDB" id="A0A059Y4L4"/>
<dbReference type="EMBL" id="CP005933">
    <property type="protein sequence ID" value="AIA34260.1"/>
    <property type="molecule type" value="Genomic_DNA"/>
</dbReference>
<dbReference type="Proteomes" id="UP000027182">
    <property type="component" value="Chromosome"/>
</dbReference>
<evidence type="ECO:0000313" key="3">
    <source>
        <dbReference type="Proteomes" id="UP000027182"/>
    </source>
</evidence>
<dbReference type="InterPro" id="IPR005046">
    <property type="entry name" value="DUF285"/>
</dbReference>
<organism evidence="2 3">
    <name type="scientific">Mycoplasmopsis bovis CQ-W70</name>
    <dbReference type="NCBI Taxonomy" id="1316930"/>
    <lineage>
        <taxon>Bacteria</taxon>
        <taxon>Bacillati</taxon>
        <taxon>Mycoplasmatota</taxon>
        <taxon>Mycoplasmoidales</taxon>
        <taxon>Metamycoplasmataceae</taxon>
        <taxon>Mycoplasmopsis</taxon>
    </lineage>
</organism>
<protein>
    <recommendedName>
        <fullName evidence="4">Lipoprotein</fullName>
    </recommendedName>
</protein>
<reference evidence="2 3" key="1">
    <citation type="submission" date="2013-04" db="EMBL/GenBank/DDBJ databases">
        <authorList>
            <person name="Lin L."/>
            <person name="Zeng Z."/>
            <person name="Xie J."/>
            <person name="Luo L."/>
            <person name="Yang Z."/>
            <person name="Liang W."/>
            <person name="Lin H."/>
            <person name="Dong C."/>
            <person name="Sun Y."/>
        </authorList>
    </citation>
    <scope>NUCLEOTIDE SEQUENCE [LARGE SCALE GENOMIC DNA]</scope>
    <source>
        <strain evidence="2 3">CQ-W70</strain>
    </source>
</reference>
<evidence type="ECO:0008006" key="4">
    <source>
        <dbReference type="Google" id="ProtNLM"/>
    </source>
</evidence>
<accession>A0A059Y4L4</accession>
<evidence type="ECO:0000313" key="2">
    <source>
        <dbReference type="EMBL" id="AIA34260.1"/>
    </source>
</evidence>
<name>A0A059Y4L4_MYCBV</name>
<proteinExistence type="predicted"/>
<feature type="compositionally biased region" description="Polar residues" evidence="1">
    <location>
        <begin position="1"/>
        <end position="14"/>
    </location>
</feature>
<sequence length="288" mass="33511">MPNDGSNNTYTIPMNNDEKEKQKKLEEERKQKEQEDKNNVEEVRKIIEQQKDAFGSFHTQKEFVDQINVYAKDKKINGLTLQNKEDENKPLIEDTDGGKNNKIKLQLGSQKFEIQLGIVLKDAVITKYYIDEDSQKDQIKNNIFKDSNGRVLINKNWISIKNGKKIVVTQLGYHKDWTGIKLTVLPHHTSKVPRNLPLKINSIGWSFYNLESSKVDNLNEWDTSNIKYAEEAFLDAKELDQSLKNWKIRGSVNTKNMFKGAHKMKTHLKDMATAWKTTENMLYNYKKA</sequence>